<dbReference type="EMBL" id="LNYC01000029">
    <property type="protein sequence ID" value="KTD01206.1"/>
    <property type="molecule type" value="Genomic_DNA"/>
</dbReference>
<protein>
    <submittedName>
        <fullName evidence="1">Uncharacterized protein</fullName>
    </submittedName>
</protein>
<evidence type="ECO:0000313" key="2">
    <source>
        <dbReference type="Proteomes" id="UP000054785"/>
    </source>
</evidence>
<dbReference type="Proteomes" id="UP000054785">
    <property type="component" value="Unassembled WGS sequence"/>
</dbReference>
<reference evidence="1 2" key="1">
    <citation type="submission" date="2015-11" db="EMBL/GenBank/DDBJ databases">
        <title>Genomic analysis of 38 Legionella species identifies large and diverse effector repertoires.</title>
        <authorList>
            <person name="Burstein D."/>
            <person name="Amaro F."/>
            <person name="Zusman T."/>
            <person name="Lifshitz Z."/>
            <person name="Cohen O."/>
            <person name="Gilbert J.A."/>
            <person name="Pupko T."/>
            <person name="Shuman H.A."/>
            <person name="Segal G."/>
        </authorList>
    </citation>
    <scope>NUCLEOTIDE SEQUENCE [LARGE SCALE GENOMIC DNA]</scope>
    <source>
        <strain evidence="1 2">ATCC 49504</strain>
    </source>
</reference>
<sequence>MYIYIIMMQALDKHGFPFYRTIFFKLQKIHIQEYLSWIAATITVTKTGTQTFT</sequence>
<keyword evidence="2" id="KW-1185">Reference proteome</keyword>
<organism evidence="1 2">
    <name type="scientific">Legionella geestiana</name>
    <dbReference type="NCBI Taxonomy" id="45065"/>
    <lineage>
        <taxon>Bacteria</taxon>
        <taxon>Pseudomonadati</taxon>
        <taxon>Pseudomonadota</taxon>
        <taxon>Gammaproteobacteria</taxon>
        <taxon>Legionellales</taxon>
        <taxon>Legionellaceae</taxon>
        <taxon>Legionella</taxon>
    </lineage>
</organism>
<comment type="caution">
    <text evidence="1">The sequence shown here is derived from an EMBL/GenBank/DDBJ whole genome shotgun (WGS) entry which is preliminary data.</text>
</comment>
<dbReference type="AlphaFoldDB" id="A0A0W0U0J8"/>
<dbReference type="PATRIC" id="fig|45065.4.peg.912"/>
<evidence type="ECO:0000313" key="1">
    <source>
        <dbReference type="EMBL" id="KTD01206.1"/>
    </source>
</evidence>
<name>A0A0W0U0J8_9GAMM</name>
<proteinExistence type="predicted"/>
<accession>A0A0W0U0J8</accession>
<gene>
    <name evidence="1" type="ORF">Lgee_0850</name>
</gene>